<evidence type="ECO:0000259" key="3">
    <source>
        <dbReference type="SMART" id="SM00062"/>
    </source>
</evidence>
<organism evidence="4 5">
    <name type="scientific">Inhella inkyongensis</name>
    <dbReference type="NCBI Taxonomy" id="392593"/>
    <lineage>
        <taxon>Bacteria</taxon>
        <taxon>Pseudomonadati</taxon>
        <taxon>Pseudomonadota</taxon>
        <taxon>Betaproteobacteria</taxon>
        <taxon>Burkholderiales</taxon>
        <taxon>Sphaerotilaceae</taxon>
        <taxon>Inhella</taxon>
    </lineage>
</organism>
<dbReference type="Proteomes" id="UP000554837">
    <property type="component" value="Unassembled WGS sequence"/>
</dbReference>
<name>A0A840S7M1_9BURK</name>
<evidence type="ECO:0000256" key="1">
    <source>
        <dbReference type="ARBA" id="ARBA00022729"/>
    </source>
</evidence>
<feature type="chain" id="PRO_5032415733" evidence="2">
    <location>
        <begin position="20"/>
        <end position="268"/>
    </location>
</feature>
<dbReference type="RefSeq" id="WP_175423540.1">
    <property type="nucleotide sequence ID" value="NZ_CP040709.1"/>
</dbReference>
<reference evidence="4 5" key="1">
    <citation type="submission" date="2020-08" db="EMBL/GenBank/DDBJ databases">
        <title>Genomic Encyclopedia of Type Strains, Phase IV (KMG-IV): sequencing the most valuable type-strain genomes for metagenomic binning, comparative biology and taxonomic classification.</title>
        <authorList>
            <person name="Goeker M."/>
        </authorList>
    </citation>
    <scope>NUCLEOTIDE SEQUENCE [LARGE SCALE GENOMIC DNA]</scope>
    <source>
        <strain evidence="4 5">DSM 23958</strain>
    </source>
</reference>
<dbReference type="EMBL" id="JACHHO010000002">
    <property type="protein sequence ID" value="MBB5204561.1"/>
    <property type="molecule type" value="Genomic_DNA"/>
</dbReference>
<keyword evidence="1 2" id="KW-0732">Signal</keyword>
<accession>A0A840S7M1</accession>
<keyword evidence="5" id="KW-1185">Reference proteome</keyword>
<dbReference type="InterPro" id="IPR001638">
    <property type="entry name" value="Solute-binding_3/MltF_N"/>
</dbReference>
<dbReference type="PANTHER" id="PTHR35936">
    <property type="entry name" value="MEMBRANE-BOUND LYTIC MUREIN TRANSGLYCOSYLASE F"/>
    <property type="match status" value="1"/>
</dbReference>
<dbReference type="Pfam" id="PF00497">
    <property type="entry name" value="SBP_bac_3"/>
    <property type="match status" value="1"/>
</dbReference>
<feature type="domain" description="Solute-binding protein family 3/N-terminal" evidence="3">
    <location>
        <begin position="31"/>
        <end position="252"/>
    </location>
</feature>
<dbReference type="Gene3D" id="3.40.190.10">
    <property type="entry name" value="Periplasmic binding protein-like II"/>
    <property type="match status" value="2"/>
</dbReference>
<dbReference type="SMART" id="SM00062">
    <property type="entry name" value="PBPb"/>
    <property type="match status" value="1"/>
</dbReference>
<feature type="signal peptide" evidence="2">
    <location>
        <begin position="1"/>
        <end position="19"/>
    </location>
</feature>
<evidence type="ECO:0000313" key="4">
    <source>
        <dbReference type="EMBL" id="MBB5204561.1"/>
    </source>
</evidence>
<evidence type="ECO:0000313" key="5">
    <source>
        <dbReference type="Proteomes" id="UP000554837"/>
    </source>
</evidence>
<proteinExistence type="predicted"/>
<dbReference type="PANTHER" id="PTHR35936:SF6">
    <property type="entry name" value="AMINO ACID ABC TRANSPORTER SUBSTRATE-BINDING PAAT FAMILY PROTEIN"/>
    <property type="match status" value="1"/>
</dbReference>
<comment type="caution">
    <text evidence="4">The sequence shown here is derived from an EMBL/GenBank/DDBJ whole genome shotgun (WGS) entry which is preliminary data.</text>
</comment>
<protein>
    <submittedName>
        <fullName evidence="4">Polar amino acid transport system substrate-binding protein</fullName>
    </submittedName>
</protein>
<dbReference type="SUPFAM" id="SSF53850">
    <property type="entry name" value="Periplasmic binding protein-like II"/>
    <property type="match status" value="1"/>
</dbReference>
<gene>
    <name evidence="4" type="ORF">HNQ51_001875</name>
</gene>
<evidence type="ECO:0000256" key="2">
    <source>
        <dbReference type="SAM" id="SignalP"/>
    </source>
</evidence>
<sequence length="268" mass="29983">MAWRCLLYLLLGLHLSVAAQPDLDGGRRGLYLRLCVDEAPSAPWRVPDADGRVRGRGLEFEFLRLLAEQSGWEFRVLLRPWRRCLQDVRTGQVDAVLGISHTADRAEFVQFPHSNGQVDPQLAVRVDQYAFVAPSASKLRWDGAQLELPPGAKVGVPAGYSGAQLLRRFGAAADESSRTAEGTLERLMQGQIQAALLPRAEAQRLLAERTQWAQRLSLLEPALPARAYYLGASLEFARRHPGRLRDLWRDVALVRDSAEYRRVLAQTP</sequence>
<dbReference type="AlphaFoldDB" id="A0A840S7M1"/>